<protein>
    <recommendedName>
        <fullName evidence="4">UBA domain-containing protein</fullName>
    </recommendedName>
</protein>
<sequence length="253" mass="27865">MKKTLTLIVLLLITGSAFSQNIVSPQVDQADDANAKIAKIETDGQFTIVTFDYIANADNAWVQLNKEIYIQTDQGNEHYNYVKSENIAIVPAKHVFTKAGERLSFKVYFKKIPADTKSIDIIERAGYKKDGITFLNFYDVSLVKQRAYITDVKITGPNGGSPYLASGADEQPDVKDGMMGAMNAMGPMYASMAKSVLDAQLAYYKQPGKIAEIAKLNKEYFDALVKVGFNYDQALKIITSNSLISKSSSIPGQ</sequence>
<reference evidence="2 3" key="1">
    <citation type="submission" date="2024-09" db="EMBL/GenBank/DDBJ databases">
        <authorList>
            <person name="Sun Q."/>
            <person name="Mori K."/>
        </authorList>
    </citation>
    <scope>NUCLEOTIDE SEQUENCE [LARGE SCALE GENOMIC DNA]</scope>
    <source>
        <strain evidence="2 3">NCAIM B.02415</strain>
    </source>
</reference>
<gene>
    <name evidence="2" type="ORF">ACFFGT_26615</name>
</gene>
<comment type="caution">
    <text evidence="2">The sequence shown here is derived from an EMBL/GenBank/DDBJ whole genome shotgun (WGS) entry which is preliminary data.</text>
</comment>
<dbReference type="RefSeq" id="WP_377025549.1">
    <property type="nucleotide sequence ID" value="NZ_JBHLTS010000076.1"/>
</dbReference>
<feature type="signal peptide" evidence="1">
    <location>
        <begin position="1"/>
        <end position="19"/>
    </location>
</feature>
<dbReference type="EMBL" id="JBHLTS010000076">
    <property type="protein sequence ID" value="MFC0517814.1"/>
    <property type="molecule type" value="Genomic_DNA"/>
</dbReference>
<keyword evidence="1" id="KW-0732">Signal</keyword>
<dbReference type="Proteomes" id="UP001589828">
    <property type="component" value="Unassembled WGS sequence"/>
</dbReference>
<accession>A0ABV6LEA7</accession>
<organism evidence="2 3">
    <name type="scientific">Mucilaginibacter angelicae</name>
    <dbReference type="NCBI Taxonomy" id="869718"/>
    <lineage>
        <taxon>Bacteria</taxon>
        <taxon>Pseudomonadati</taxon>
        <taxon>Bacteroidota</taxon>
        <taxon>Sphingobacteriia</taxon>
        <taxon>Sphingobacteriales</taxon>
        <taxon>Sphingobacteriaceae</taxon>
        <taxon>Mucilaginibacter</taxon>
    </lineage>
</organism>
<evidence type="ECO:0008006" key="4">
    <source>
        <dbReference type="Google" id="ProtNLM"/>
    </source>
</evidence>
<feature type="chain" id="PRO_5047499141" description="UBA domain-containing protein" evidence="1">
    <location>
        <begin position="20"/>
        <end position="253"/>
    </location>
</feature>
<name>A0ABV6LEA7_9SPHI</name>
<evidence type="ECO:0000313" key="2">
    <source>
        <dbReference type="EMBL" id="MFC0517814.1"/>
    </source>
</evidence>
<proteinExistence type="predicted"/>
<evidence type="ECO:0000313" key="3">
    <source>
        <dbReference type="Proteomes" id="UP001589828"/>
    </source>
</evidence>
<evidence type="ECO:0000256" key="1">
    <source>
        <dbReference type="SAM" id="SignalP"/>
    </source>
</evidence>
<keyword evidence="3" id="KW-1185">Reference proteome</keyword>